<reference evidence="1 2" key="1">
    <citation type="journal article" date="2019" name="Commun. Biol.">
        <title>The bagworm genome reveals a unique fibroin gene that provides high tensile strength.</title>
        <authorList>
            <person name="Kono N."/>
            <person name="Nakamura H."/>
            <person name="Ohtoshi R."/>
            <person name="Tomita M."/>
            <person name="Numata K."/>
            <person name="Arakawa K."/>
        </authorList>
    </citation>
    <scope>NUCLEOTIDE SEQUENCE [LARGE SCALE GENOMIC DNA]</scope>
</reference>
<keyword evidence="2" id="KW-1185">Reference proteome</keyword>
<dbReference type="Proteomes" id="UP000299102">
    <property type="component" value="Unassembled WGS sequence"/>
</dbReference>
<accession>A0A4C1W163</accession>
<proteinExistence type="predicted"/>
<dbReference type="EMBL" id="BGZK01000449">
    <property type="protein sequence ID" value="GBP44239.1"/>
    <property type="molecule type" value="Genomic_DNA"/>
</dbReference>
<evidence type="ECO:0000313" key="2">
    <source>
        <dbReference type="Proteomes" id="UP000299102"/>
    </source>
</evidence>
<gene>
    <name evidence="1" type="ORF">EVAR_22123_1</name>
</gene>
<comment type="caution">
    <text evidence="1">The sequence shown here is derived from an EMBL/GenBank/DDBJ whole genome shotgun (WGS) entry which is preliminary data.</text>
</comment>
<organism evidence="1 2">
    <name type="scientific">Eumeta variegata</name>
    <name type="common">Bagworm moth</name>
    <name type="synonym">Eumeta japonica</name>
    <dbReference type="NCBI Taxonomy" id="151549"/>
    <lineage>
        <taxon>Eukaryota</taxon>
        <taxon>Metazoa</taxon>
        <taxon>Ecdysozoa</taxon>
        <taxon>Arthropoda</taxon>
        <taxon>Hexapoda</taxon>
        <taxon>Insecta</taxon>
        <taxon>Pterygota</taxon>
        <taxon>Neoptera</taxon>
        <taxon>Endopterygota</taxon>
        <taxon>Lepidoptera</taxon>
        <taxon>Glossata</taxon>
        <taxon>Ditrysia</taxon>
        <taxon>Tineoidea</taxon>
        <taxon>Psychidae</taxon>
        <taxon>Oiketicinae</taxon>
        <taxon>Eumeta</taxon>
    </lineage>
</organism>
<protein>
    <submittedName>
        <fullName evidence="1">Uncharacterized protein</fullName>
    </submittedName>
</protein>
<name>A0A4C1W163_EUMVA</name>
<sequence length="334" mass="36878">MRISVLEIESGMTTGAGAGHTAHFHWPRGAPLAGAGAEQIDCCHLSRFALLNTGFSLCRPSKGYAFRLLGREYSPFKAGCYTIVSDRARHTSVLSKATQTGRRVDSFGICLLHKRRYLVLVAAANDKIRHRPIATVFVWGFWSRSTHNIRSCHKRIRGRTTSRFNSTGVCIRTITAIDVCSKTGISYDVHERKHFTNRLSVARETFRRCNKALNSMRRRLAVSRLTVKPGGRAVAGRLTRAGSAGQIPIGVEMSVRNLYRAPNCLRGALKKNKATSVRADGHYVNARLNLIDDSARCEICRLPSILSAVLAVVTAMDLLECLNLGYICCLCDGK</sequence>
<dbReference type="AlphaFoldDB" id="A0A4C1W163"/>
<evidence type="ECO:0000313" key="1">
    <source>
        <dbReference type="EMBL" id="GBP44239.1"/>
    </source>
</evidence>